<comment type="caution">
    <text evidence="2">The sequence shown here is derived from an EMBL/GenBank/DDBJ whole genome shotgun (WGS) entry which is preliminary data.</text>
</comment>
<dbReference type="HOGENOM" id="CLU_969517_0_0_9"/>
<dbReference type="AlphaFoldDB" id="D1PQN3"/>
<dbReference type="Proteomes" id="UP000003438">
    <property type="component" value="Unassembled WGS sequence"/>
</dbReference>
<dbReference type="EMBL" id="ACBY02000047">
    <property type="protein sequence ID" value="EFB75013.1"/>
    <property type="molecule type" value="Genomic_DNA"/>
</dbReference>
<organism evidence="2 3">
    <name type="scientific">Subdoligranulum variabile DSM 15176</name>
    <dbReference type="NCBI Taxonomy" id="411471"/>
    <lineage>
        <taxon>Bacteria</taxon>
        <taxon>Bacillati</taxon>
        <taxon>Bacillota</taxon>
        <taxon>Clostridia</taxon>
        <taxon>Eubacteriales</taxon>
        <taxon>Oscillospiraceae</taxon>
        <taxon>Subdoligranulum</taxon>
    </lineage>
</organism>
<evidence type="ECO:0000313" key="3">
    <source>
        <dbReference type="Proteomes" id="UP000003438"/>
    </source>
</evidence>
<protein>
    <recommendedName>
        <fullName evidence="1">RES domain-containing protein</fullName>
    </recommendedName>
</protein>
<dbReference type="eggNOG" id="ENOG5032TMW">
    <property type="taxonomic scope" value="Bacteria"/>
</dbReference>
<dbReference type="InterPro" id="IPR014914">
    <property type="entry name" value="RES_dom"/>
</dbReference>
<feature type="domain" description="RES" evidence="1">
    <location>
        <begin position="85"/>
        <end position="240"/>
    </location>
</feature>
<name>D1PQN3_9FIRM</name>
<dbReference type="Pfam" id="PF08808">
    <property type="entry name" value="RES"/>
    <property type="match status" value="1"/>
</dbReference>
<gene>
    <name evidence="2" type="ORF">SUBVAR_06702</name>
</gene>
<accession>D1PQN3</accession>
<reference evidence="2" key="1">
    <citation type="submission" date="2009-12" db="EMBL/GenBank/DDBJ databases">
        <authorList>
            <person name="Weinstock G."/>
            <person name="Sodergren E."/>
            <person name="Clifton S."/>
            <person name="Fulton L."/>
            <person name="Fulton B."/>
            <person name="Courtney L."/>
            <person name="Fronick C."/>
            <person name="Harrison M."/>
            <person name="Strong C."/>
            <person name="Farmer C."/>
            <person name="Delahaunty K."/>
            <person name="Markovic C."/>
            <person name="Hall O."/>
            <person name="Minx P."/>
            <person name="Tomlinson C."/>
            <person name="Mitreva M."/>
            <person name="Nelson J."/>
            <person name="Hou S."/>
            <person name="Wollam A."/>
            <person name="Pepin K.H."/>
            <person name="Johnson M."/>
            <person name="Bhonagiri V."/>
            <person name="Nash W.E."/>
            <person name="Warren W."/>
            <person name="Chinwalla A."/>
            <person name="Mardis E.R."/>
            <person name="Wilson R.K."/>
        </authorList>
    </citation>
    <scope>NUCLEOTIDE SEQUENCE [LARGE SCALE GENOMIC DNA]</scope>
    <source>
        <strain evidence="2">DSM 15176</strain>
    </source>
</reference>
<evidence type="ECO:0000313" key="2">
    <source>
        <dbReference type="EMBL" id="EFB75013.1"/>
    </source>
</evidence>
<proteinExistence type="predicted"/>
<sequence length="287" mass="33619">MIYDKLPEIEQNAKDLVQVLRFYCNGNIRDASNLAFLVFSKMKPQLMQRYSGAPITETYFRIRKIGDIPFPLIRKELFHIPKSKNHLIGAERYSTAGYPCLYLASQPELAWYECNCPKKFAIAKFFIPQEPNYFLKFIDFSEKLVTLSHSFHTWFINETEKLEVQKYLLKHIYSYPLRAACSVSTKYPNAQFHEEYIVPQLLLNWVRNNAEFDGIRYESSSNNENVRYAGAHNLVLVTKTFDSDGYDEKLRGCIKLTLPKAYDISNFSGNDPYLWPLCPEENDYNYI</sequence>
<keyword evidence="3" id="KW-1185">Reference proteome</keyword>
<evidence type="ECO:0000259" key="1">
    <source>
        <dbReference type="Pfam" id="PF08808"/>
    </source>
</evidence>